<gene>
    <name evidence="1" type="ORF">KAOT1_22181</name>
</gene>
<dbReference type="AlphaFoldDB" id="A9E1B3"/>
<organism evidence="1 2">
    <name type="scientific">Kordia algicida OT-1</name>
    <dbReference type="NCBI Taxonomy" id="391587"/>
    <lineage>
        <taxon>Bacteria</taxon>
        <taxon>Pseudomonadati</taxon>
        <taxon>Bacteroidota</taxon>
        <taxon>Flavobacteriia</taxon>
        <taxon>Flavobacteriales</taxon>
        <taxon>Flavobacteriaceae</taxon>
        <taxon>Kordia</taxon>
    </lineage>
</organism>
<name>A9E1B3_9FLAO</name>
<comment type="caution">
    <text evidence="1">The sequence shown here is derived from an EMBL/GenBank/DDBJ whole genome shotgun (WGS) entry which is preliminary data.</text>
</comment>
<accession>A9E1B3</accession>
<dbReference type="STRING" id="391587.KAOT1_22181"/>
<dbReference type="Proteomes" id="UP000002945">
    <property type="component" value="Unassembled WGS sequence"/>
</dbReference>
<dbReference type="HOGENOM" id="CLU_3271595_0_0_10"/>
<reference evidence="1 2" key="1">
    <citation type="journal article" date="2011" name="J. Bacteriol.">
        <title>Genome sequence of the algicidal bacterium Kordia algicida OT-1.</title>
        <authorList>
            <person name="Lee H.S."/>
            <person name="Kang S.G."/>
            <person name="Kwon K.K."/>
            <person name="Lee J.H."/>
            <person name="Kim S.J."/>
        </authorList>
    </citation>
    <scope>NUCLEOTIDE SEQUENCE [LARGE SCALE GENOMIC DNA]</scope>
    <source>
        <strain evidence="1 2">OT-1</strain>
    </source>
</reference>
<evidence type="ECO:0000313" key="2">
    <source>
        <dbReference type="Proteomes" id="UP000002945"/>
    </source>
</evidence>
<proteinExistence type="predicted"/>
<dbReference type="EMBL" id="ABIB01000007">
    <property type="protein sequence ID" value="EDP95606.1"/>
    <property type="molecule type" value="Genomic_DNA"/>
</dbReference>
<protein>
    <submittedName>
        <fullName evidence="1">Uncharacterized protein</fullName>
    </submittedName>
</protein>
<sequence length="41" mass="4852">MHSWQKKEIPASEGMKKRYMYKARSEAPLAKIHNSEFSIQN</sequence>
<evidence type="ECO:0000313" key="1">
    <source>
        <dbReference type="EMBL" id="EDP95606.1"/>
    </source>
</evidence>
<keyword evidence="2" id="KW-1185">Reference proteome</keyword>